<evidence type="ECO:0000313" key="3">
    <source>
        <dbReference type="Proteomes" id="UP000267251"/>
    </source>
</evidence>
<evidence type="ECO:0000313" key="2">
    <source>
        <dbReference type="EMBL" id="RKP11507.1"/>
    </source>
</evidence>
<reference evidence="3" key="1">
    <citation type="journal article" date="2018" name="Nat. Microbiol.">
        <title>Leveraging single-cell genomics to expand the fungal tree of life.</title>
        <authorList>
            <person name="Ahrendt S.R."/>
            <person name="Quandt C.A."/>
            <person name="Ciobanu D."/>
            <person name="Clum A."/>
            <person name="Salamov A."/>
            <person name="Andreopoulos B."/>
            <person name="Cheng J.F."/>
            <person name="Woyke T."/>
            <person name="Pelin A."/>
            <person name="Henrissat B."/>
            <person name="Reynolds N.K."/>
            <person name="Benny G.L."/>
            <person name="Smith M.E."/>
            <person name="James T.Y."/>
            <person name="Grigoriev I.V."/>
        </authorList>
    </citation>
    <scope>NUCLEOTIDE SEQUENCE [LARGE SCALE GENOMIC DNA]</scope>
</reference>
<feature type="non-terminal residue" evidence="2">
    <location>
        <position position="348"/>
    </location>
</feature>
<name>A0A4P9XYN5_9FUNG</name>
<dbReference type="EMBL" id="KZ988852">
    <property type="protein sequence ID" value="RKP11507.1"/>
    <property type="molecule type" value="Genomic_DNA"/>
</dbReference>
<accession>A0A4P9XYN5</accession>
<evidence type="ECO:0000256" key="1">
    <source>
        <dbReference type="SAM" id="MobiDB-lite"/>
    </source>
</evidence>
<keyword evidence="3" id="KW-1185">Reference proteome</keyword>
<dbReference type="Proteomes" id="UP000267251">
    <property type="component" value="Unassembled WGS sequence"/>
</dbReference>
<gene>
    <name evidence="2" type="ORF">BJ684DRAFT_21918</name>
</gene>
<proteinExistence type="predicted"/>
<sequence length="348" mass="39378">MNIAYRDAESDSIVRLDTSQRVDICLDTRSFRRSQTREGGSRNSPFSLTQVISQSRLGYHLRVTKECGMKKRLEIWWVPQGEYSKAILTYSEQLYHGKTPRGVSWLETLKDPSEMEDAGECKAFLALLFPDEGVKIYSTQRALPNHLQLSWCHLITLPITPLFQSLQRTQQDLEGMQVGQKSDEEERENDAELHGDTSSDMGSTQEDEGVDEEEVKSLKVNALESPDRTITSTPTEPLGESWGDVSWYGRDGGLFISKGSQVILMPSEDVLSLVTERIGMSHPPSEVLDEVWNLLHCSLPRYHPLALEQHYLLDGLSQPKIILKLLYGCIDDFAQTPDTTQQYMAHGK</sequence>
<feature type="region of interest" description="Disordered" evidence="1">
    <location>
        <begin position="173"/>
        <end position="236"/>
    </location>
</feature>
<protein>
    <submittedName>
        <fullName evidence="2">Uncharacterized protein</fullName>
    </submittedName>
</protein>
<feature type="compositionally biased region" description="Acidic residues" evidence="1">
    <location>
        <begin position="205"/>
        <end position="214"/>
    </location>
</feature>
<organism evidence="2 3">
    <name type="scientific">Piptocephalis cylindrospora</name>
    <dbReference type="NCBI Taxonomy" id="1907219"/>
    <lineage>
        <taxon>Eukaryota</taxon>
        <taxon>Fungi</taxon>
        <taxon>Fungi incertae sedis</taxon>
        <taxon>Zoopagomycota</taxon>
        <taxon>Zoopagomycotina</taxon>
        <taxon>Zoopagomycetes</taxon>
        <taxon>Zoopagales</taxon>
        <taxon>Piptocephalidaceae</taxon>
        <taxon>Piptocephalis</taxon>
    </lineage>
</organism>
<dbReference type="AlphaFoldDB" id="A0A4P9XYN5"/>